<evidence type="ECO:0000313" key="4">
    <source>
        <dbReference type="EMBL" id="SFP70594.1"/>
    </source>
</evidence>
<dbReference type="RefSeq" id="WP_090654639.1">
    <property type="nucleotide sequence ID" value="NZ_FOXQ01000001.1"/>
</dbReference>
<evidence type="ECO:0000259" key="2">
    <source>
        <dbReference type="Pfam" id="PF01841"/>
    </source>
</evidence>
<organism evidence="4 5">
    <name type="scientific">Parafilimonas terrae</name>
    <dbReference type="NCBI Taxonomy" id="1465490"/>
    <lineage>
        <taxon>Bacteria</taxon>
        <taxon>Pseudomonadati</taxon>
        <taxon>Bacteroidota</taxon>
        <taxon>Chitinophagia</taxon>
        <taxon>Chitinophagales</taxon>
        <taxon>Chitinophagaceae</taxon>
        <taxon>Parafilimonas</taxon>
    </lineage>
</organism>
<dbReference type="Pfam" id="PF12969">
    <property type="entry name" value="DUF3857"/>
    <property type="match status" value="1"/>
</dbReference>
<feature type="domain" description="Transglutaminase-like" evidence="2">
    <location>
        <begin position="285"/>
        <end position="351"/>
    </location>
</feature>
<feature type="domain" description="DUF3857" evidence="3">
    <location>
        <begin position="71"/>
        <end position="201"/>
    </location>
</feature>
<evidence type="ECO:0000259" key="3">
    <source>
        <dbReference type="Pfam" id="PF12969"/>
    </source>
</evidence>
<reference evidence="4 5" key="1">
    <citation type="submission" date="2016-10" db="EMBL/GenBank/DDBJ databases">
        <authorList>
            <person name="de Groot N.N."/>
        </authorList>
    </citation>
    <scope>NUCLEOTIDE SEQUENCE [LARGE SCALE GENOMIC DNA]</scope>
    <source>
        <strain evidence="4 5">DSM 28286</strain>
    </source>
</reference>
<dbReference type="STRING" id="1465490.SAMN05444277_101782"/>
<dbReference type="Pfam" id="PF01841">
    <property type="entry name" value="Transglut_core"/>
    <property type="match status" value="1"/>
</dbReference>
<dbReference type="Proteomes" id="UP000199031">
    <property type="component" value="Unassembled WGS sequence"/>
</dbReference>
<protein>
    <submittedName>
        <fullName evidence="4">Uncharacterized protein</fullName>
    </submittedName>
</protein>
<gene>
    <name evidence="4" type="ORF">SAMN05444277_101782</name>
</gene>
<sequence length="654" mass="74731">MRKFFVTTTLVLATAILSAQTFDYSLNNTWNKKPVLHEIKKPYDSASAAGILDERKIEYYNEKAGVVINDYNHFIVKLTNDNGVERFNKIYIPMYAGSAIEHIQARTILPNGKVINLDTTKIKELTEDGQQYKLFAFEGLEPGCEVEYEYAIKRPLSLFGSEVFQRTTMPYLHAKFLLVTPAYLKFDAKGYNGFNVSKDSVINEKRIIAGYSSNLDEIDDVKYVQAEPYLQRVDYKLSYNIDKSASVRLYTWKEYAKKAYEYYTTRTSKEEKVLDAFTAKIKMPGNNDDAQKILAIEDYIKTNINIDKDAIGDDAGNIEWLIKNKTANVDGAAKLFCGIFDKLGINYQVVFPGTRTGYTIDPELENWNRINDILFFFPSTGKFISPGRPDLRYPYIPYEFTETNGLFLKGTLIGDYKTAIGSFRKISIEPFDQHAHNLEADIHFNADLDTAIIQLDQIFKGYGAVGYRPIYTFLTPDKQDEVNKEIIKSFIGTDNISNIKIENTALTDYFDNKPLIISALVKNPEMIERAGNKILFKIGTVIGPQEQMYQEKPRQLPVELPYPHILNRKIVLHVPDGYRVKNPDDININTEHKEGGETTMGFTSSYSENGNTITISINETYRKIKYPLSEFEDYKKVINASADFNKVVLVLEKK</sequence>
<keyword evidence="1" id="KW-0732">Signal</keyword>
<feature type="chain" id="PRO_5011561567" evidence="1">
    <location>
        <begin position="20"/>
        <end position="654"/>
    </location>
</feature>
<feature type="signal peptide" evidence="1">
    <location>
        <begin position="1"/>
        <end position="19"/>
    </location>
</feature>
<dbReference type="OrthoDB" id="1153981at2"/>
<evidence type="ECO:0000256" key="1">
    <source>
        <dbReference type="SAM" id="SignalP"/>
    </source>
</evidence>
<proteinExistence type="predicted"/>
<evidence type="ECO:0000313" key="5">
    <source>
        <dbReference type="Proteomes" id="UP000199031"/>
    </source>
</evidence>
<dbReference type="InterPro" id="IPR024618">
    <property type="entry name" value="DUF3857"/>
</dbReference>
<dbReference type="EMBL" id="FOXQ01000001">
    <property type="protein sequence ID" value="SFP70594.1"/>
    <property type="molecule type" value="Genomic_DNA"/>
</dbReference>
<dbReference type="Gene3D" id="2.60.120.1130">
    <property type="match status" value="1"/>
</dbReference>
<keyword evidence="5" id="KW-1185">Reference proteome</keyword>
<dbReference type="Gene3D" id="2.60.40.3140">
    <property type="match status" value="1"/>
</dbReference>
<accession>A0A1I5SIJ3</accession>
<name>A0A1I5SIJ3_9BACT</name>
<dbReference type="InterPro" id="IPR002931">
    <property type="entry name" value="Transglutaminase-like"/>
</dbReference>
<dbReference type="AlphaFoldDB" id="A0A1I5SIJ3"/>